<accession>A0AAX6MSY4</accession>
<dbReference type="GO" id="GO:0005634">
    <property type="term" value="C:nucleus"/>
    <property type="evidence" value="ECO:0007669"/>
    <property type="project" value="TreeGrafter"/>
</dbReference>
<evidence type="ECO:0000256" key="2">
    <source>
        <dbReference type="SAM" id="MobiDB-lite"/>
    </source>
</evidence>
<reference evidence="4 5" key="1">
    <citation type="journal article" date="2024" name="Front Chem Biol">
        <title>Unveiling the potential of Daldinia eschscholtzii MFLUCC 19-0629 through bioactivity and bioinformatics studies for enhanced sustainable agriculture production.</title>
        <authorList>
            <person name="Brooks S."/>
            <person name="Weaver J.A."/>
            <person name="Klomchit A."/>
            <person name="Alharthi S.A."/>
            <person name="Onlamun T."/>
            <person name="Nurani R."/>
            <person name="Vong T.K."/>
            <person name="Alberti F."/>
            <person name="Greco C."/>
        </authorList>
    </citation>
    <scope>NUCLEOTIDE SEQUENCE [LARGE SCALE GENOMIC DNA]</scope>
    <source>
        <strain evidence="4">MFLUCC 19-0629</strain>
    </source>
</reference>
<dbReference type="EMBL" id="JBANMG010000003">
    <property type="protein sequence ID" value="KAK6955780.1"/>
    <property type="molecule type" value="Genomic_DNA"/>
</dbReference>
<evidence type="ECO:0000259" key="3">
    <source>
        <dbReference type="PROSITE" id="PS51532"/>
    </source>
</evidence>
<dbReference type="InterPro" id="IPR010400">
    <property type="entry name" value="PITH_dom"/>
</dbReference>
<sequence>MSACRDEHDHGDHGHGGHDHHHEHDHSDDITPALQHSLYQHIVFDQITTLNETETGSGRDIVKKTWAESGEVEPELKSDADEEVIINVPFTGQVKLHSILLRAPADSSAPRTLKVFTNREDVDFEVASDLTPTQTFELSQVNAVQEIPVKRALFGNVRRLALFFEDNFGEENTRITYLGFKGDWMPVGRAPANILYEAAPNPSDHPLRGTAAQRQQQFGGGFGQGQ</sequence>
<proteinExistence type="inferred from homology"/>
<dbReference type="PROSITE" id="PS51532">
    <property type="entry name" value="PITH"/>
    <property type="match status" value="1"/>
</dbReference>
<dbReference type="SUPFAM" id="SSF49785">
    <property type="entry name" value="Galactose-binding domain-like"/>
    <property type="match status" value="1"/>
</dbReference>
<organism evidence="4 5">
    <name type="scientific">Daldinia eschscholtzii</name>
    <dbReference type="NCBI Taxonomy" id="292717"/>
    <lineage>
        <taxon>Eukaryota</taxon>
        <taxon>Fungi</taxon>
        <taxon>Dikarya</taxon>
        <taxon>Ascomycota</taxon>
        <taxon>Pezizomycotina</taxon>
        <taxon>Sordariomycetes</taxon>
        <taxon>Xylariomycetidae</taxon>
        <taxon>Xylariales</taxon>
        <taxon>Hypoxylaceae</taxon>
        <taxon>Daldinia</taxon>
    </lineage>
</organism>
<dbReference type="Gene3D" id="2.60.120.470">
    <property type="entry name" value="PITH domain"/>
    <property type="match status" value="1"/>
</dbReference>
<dbReference type="Proteomes" id="UP001369815">
    <property type="component" value="Unassembled WGS sequence"/>
</dbReference>
<dbReference type="GO" id="GO:0005737">
    <property type="term" value="C:cytoplasm"/>
    <property type="evidence" value="ECO:0007669"/>
    <property type="project" value="UniProtKB-ARBA"/>
</dbReference>
<dbReference type="AlphaFoldDB" id="A0AAX6MSY4"/>
<feature type="region of interest" description="Disordered" evidence="2">
    <location>
        <begin position="200"/>
        <end position="226"/>
    </location>
</feature>
<dbReference type="PANTHER" id="PTHR12175">
    <property type="entry name" value="AD039 HT014 THIOREDOXIN FAMILY TRP26"/>
    <property type="match status" value="1"/>
</dbReference>
<comment type="similarity">
    <text evidence="1">Belongs to the PITHD1 family.</text>
</comment>
<dbReference type="InterPro" id="IPR008979">
    <property type="entry name" value="Galactose-bd-like_sf"/>
</dbReference>
<comment type="caution">
    <text evidence="4">The sequence shown here is derived from an EMBL/GenBank/DDBJ whole genome shotgun (WGS) entry which is preliminary data.</text>
</comment>
<keyword evidence="5" id="KW-1185">Reference proteome</keyword>
<dbReference type="InterPro" id="IPR045099">
    <property type="entry name" value="PITH1-like"/>
</dbReference>
<feature type="domain" description="PITH" evidence="3">
    <location>
        <begin position="27"/>
        <end position="200"/>
    </location>
</feature>
<feature type="compositionally biased region" description="Low complexity" evidence="2">
    <location>
        <begin position="208"/>
        <end position="217"/>
    </location>
</feature>
<evidence type="ECO:0000256" key="1">
    <source>
        <dbReference type="ARBA" id="ARBA00025788"/>
    </source>
</evidence>
<gene>
    <name evidence="4" type="ORF">Daesc_003424</name>
</gene>
<name>A0AAX6MSY4_9PEZI</name>
<evidence type="ECO:0000313" key="4">
    <source>
        <dbReference type="EMBL" id="KAK6955780.1"/>
    </source>
</evidence>
<dbReference type="PANTHER" id="PTHR12175:SF1">
    <property type="entry name" value="PITH DOMAIN-CONTAINING PROTEIN 1"/>
    <property type="match status" value="1"/>
</dbReference>
<protein>
    <recommendedName>
        <fullName evidence="3">PITH domain-containing protein</fullName>
    </recommendedName>
</protein>
<evidence type="ECO:0000313" key="5">
    <source>
        <dbReference type="Proteomes" id="UP001369815"/>
    </source>
</evidence>
<dbReference type="Pfam" id="PF06201">
    <property type="entry name" value="PITH"/>
    <property type="match status" value="1"/>
</dbReference>
<feature type="region of interest" description="Disordered" evidence="2">
    <location>
        <begin position="1"/>
        <end position="29"/>
    </location>
</feature>
<dbReference type="InterPro" id="IPR037047">
    <property type="entry name" value="PITH_dom_sf"/>
</dbReference>